<organism>
    <name type="scientific">Serpula lacrymans var. lacrymans (strain S7.9)</name>
    <name type="common">Dry rot fungus</name>
    <dbReference type="NCBI Taxonomy" id="578457"/>
    <lineage>
        <taxon>Eukaryota</taxon>
        <taxon>Fungi</taxon>
        <taxon>Dikarya</taxon>
        <taxon>Basidiomycota</taxon>
        <taxon>Agaricomycotina</taxon>
        <taxon>Agaricomycetes</taxon>
        <taxon>Agaricomycetidae</taxon>
        <taxon>Boletales</taxon>
        <taxon>Coniophorineae</taxon>
        <taxon>Serpulaceae</taxon>
        <taxon>Serpula</taxon>
    </lineage>
</organism>
<reference evidence="1" key="1">
    <citation type="submission" date="2011-04" db="EMBL/GenBank/DDBJ databases">
        <title>Evolution of plant cell wall degrading machinery underlies the functional diversity of forest fungi.</title>
        <authorList>
            <consortium name="US DOE Joint Genome Institute (JGI-PGF)"/>
            <person name="Eastwood D.C."/>
            <person name="Floudas D."/>
            <person name="Binder M."/>
            <person name="Majcherczyk A."/>
            <person name="Schneider P."/>
            <person name="Aerts A."/>
            <person name="Asiegbu F.O."/>
            <person name="Baker S.E."/>
            <person name="Barry K."/>
            <person name="Bendiksby M."/>
            <person name="Blumentritt M."/>
            <person name="Coutinho P.M."/>
            <person name="Cullen D."/>
            <person name="Cullen D."/>
            <person name="Gathman A."/>
            <person name="Goodell B."/>
            <person name="Henrissat B."/>
            <person name="Ihrmark K."/>
            <person name="Kauserud H."/>
            <person name="Kohler A."/>
            <person name="LaButti K."/>
            <person name="Lapidus A."/>
            <person name="Lavin J.L."/>
            <person name="Lee Y.-H."/>
            <person name="Lindquist E."/>
            <person name="Lilly W."/>
            <person name="Lucas S."/>
            <person name="Morin E."/>
            <person name="Murat C."/>
            <person name="Oguiza J.A."/>
            <person name="Park J."/>
            <person name="Pisabarro A.G."/>
            <person name="Riley R."/>
            <person name="Rosling A."/>
            <person name="Salamov A."/>
            <person name="Schmidt O."/>
            <person name="Schmutz J."/>
            <person name="Skrede I."/>
            <person name="Stenlid J."/>
            <person name="Wiebenga A."/>
            <person name="Xie X."/>
            <person name="Kues U."/>
            <person name="Hibbett D.S."/>
            <person name="Hoffmeister D."/>
            <person name="Hogberg N."/>
            <person name="Martin F."/>
            <person name="Grigoriev I.V."/>
            <person name="Watkinson S.C."/>
        </authorList>
    </citation>
    <scope>NUCLEOTIDE SEQUENCE</scope>
    <source>
        <strain evidence="1">S7.9</strain>
    </source>
</reference>
<dbReference type="OrthoDB" id="10435210at2759"/>
<protein>
    <submittedName>
        <fullName evidence="1">Monooxygenase</fullName>
    </submittedName>
</protein>
<name>F8P7H6_SERL9</name>
<sequence length="207" mass="23747">MSNMSVPVAPSELNRQRLKALLDFYGVETVEELNAKDDPEYWKEKQWDSWRWNLREWGCYCQTFDMTQPKDGIYPLIDHYSGVRGFSRDETGEVYHEKRYQKATGEEHRRYALPKSENLLDDGMACLPEGPMAANLRLFAFPPTGHGSVFVKQIKWGAPFFGELVFQPNDQIRVAVFPFFSTPTTPDAKGALLRMSVLSPSRNRSTG</sequence>
<dbReference type="EMBL" id="GL945439">
    <property type="protein sequence ID" value="EGO21433.1"/>
    <property type="molecule type" value="Genomic_DNA"/>
</dbReference>
<keyword evidence="1" id="KW-0560">Oxidoreductase</keyword>
<dbReference type="RefSeq" id="XP_007322390.1">
    <property type="nucleotide sequence ID" value="XM_007322328.1"/>
</dbReference>
<dbReference type="HOGENOM" id="CLU_115059_0_0_1"/>
<dbReference type="GeneID" id="18820821"/>
<keyword evidence="1" id="KW-0503">Monooxygenase</keyword>
<accession>F8P7H6</accession>
<gene>
    <name evidence="1" type="primary">mox1</name>
    <name evidence="1" type="ORF">SERLADRAFT_476511</name>
</gene>
<dbReference type="AlphaFoldDB" id="F8P7H6"/>
<dbReference type="Proteomes" id="UP000008064">
    <property type="component" value="Unassembled WGS sequence"/>
</dbReference>
<dbReference type="GO" id="GO:0004497">
    <property type="term" value="F:monooxygenase activity"/>
    <property type="evidence" value="ECO:0007669"/>
    <property type="project" value="UniProtKB-KW"/>
</dbReference>
<evidence type="ECO:0000313" key="1">
    <source>
        <dbReference type="EMBL" id="EGO21433.1"/>
    </source>
</evidence>
<dbReference type="KEGG" id="sla:SERLADRAFT_476511"/>
<proteinExistence type="predicted"/>